<dbReference type="EMBL" id="CM042040">
    <property type="protein sequence ID" value="KAI3717061.1"/>
    <property type="molecule type" value="Genomic_DNA"/>
</dbReference>
<comment type="caution">
    <text evidence="1">The sequence shown here is derived from an EMBL/GenBank/DDBJ whole genome shotgun (WGS) entry which is preliminary data.</text>
</comment>
<gene>
    <name evidence="1" type="ORF">L1987_68386</name>
</gene>
<sequence length="251" mass="29091">MFSDIQRIYDVHETVHGFPRMLGSIDCTHWEWTNCPTAWRGQHQRGNHSHPTLILEAVASYDLWIWHAFFGVAGANNDINVLDQSPIFDDIIDGVAPGSSFIVNNVEYEHVYYLADGIYPEYATFVKAYTSPIGEKRELFKKAQESARKDIERAFRVFKKKWAMIKNLCRIWTKEKIRNVMYTCIILHNMILEDKGLAVCQNYDDNPHMTPAQLSSEEKHAIRNALRDRDTHLSLHGDLTEDIWTNCTSDD</sequence>
<evidence type="ECO:0000313" key="2">
    <source>
        <dbReference type="Proteomes" id="UP001056120"/>
    </source>
</evidence>
<accession>A0ACB9B5F7</accession>
<proteinExistence type="predicted"/>
<reference evidence="2" key="1">
    <citation type="journal article" date="2022" name="Mol. Ecol. Resour.">
        <title>The genomes of chicory, endive, great burdock and yacon provide insights into Asteraceae palaeo-polyploidization history and plant inulin production.</title>
        <authorList>
            <person name="Fan W."/>
            <person name="Wang S."/>
            <person name="Wang H."/>
            <person name="Wang A."/>
            <person name="Jiang F."/>
            <person name="Liu H."/>
            <person name="Zhao H."/>
            <person name="Xu D."/>
            <person name="Zhang Y."/>
        </authorList>
    </citation>
    <scope>NUCLEOTIDE SEQUENCE [LARGE SCALE GENOMIC DNA]</scope>
    <source>
        <strain evidence="2">cv. Yunnan</strain>
    </source>
</reference>
<dbReference type="Proteomes" id="UP001056120">
    <property type="component" value="Linkage Group LG23"/>
</dbReference>
<keyword evidence="2" id="KW-1185">Reference proteome</keyword>
<protein>
    <submittedName>
        <fullName evidence="1">Uncharacterized protein</fullName>
    </submittedName>
</protein>
<evidence type="ECO:0000313" key="1">
    <source>
        <dbReference type="EMBL" id="KAI3717061.1"/>
    </source>
</evidence>
<reference evidence="1 2" key="2">
    <citation type="journal article" date="2022" name="Mol. Ecol. Resour.">
        <title>The genomes of chicory, endive, great burdock and yacon provide insights into Asteraceae paleo-polyploidization history and plant inulin production.</title>
        <authorList>
            <person name="Fan W."/>
            <person name="Wang S."/>
            <person name="Wang H."/>
            <person name="Wang A."/>
            <person name="Jiang F."/>
            <person name="Liu H."/>
            <person name="Zhao H."/>
            <person name="Xu D."/>
            <person name="Zhang Y."/>
        </authorList>
    </citation>
    <scope>NUCLEOTIDE SEQUENCE [LARGE SCALE GENOMIC DNA]</scope>
    <source>
        <strain evidence="2">cv. Yunnan</strain>
        <tissue evidence="1">Leaves</tissue>
    </source>
</reference>
<name>A0ACB9B5F7_9ASTR</name>
<organism evidence="1 2">
    <name type="scientific">Smallanthus sonchifolius</name>
    <dbReference type="NCBI Taxonomy" id="185202"/>
    <lineage>
        <taxon>Eukaryota</taxon>
        <taxon>Viridiplantae</taxon>
        <taxon>Streptophyta</taxon>
        <taxon>Embryophyta</taxon>
        <taxon>Tracheophyta</taxon>
        <taxon>Spermatophyta</taxon>
        <taxon>Magnoliopsida</taxon>
        <taxon>eudicotyledons</taxon>
        <taxon>Gunneridae</taxon>
        <taxon>Pentapetalae</taxon>
        <taxon>asterids</taxon>
        <taxon>campanulids</taxon>
        <taxon>Asterales</taxon>
        <taxon>Asteraceae</taxon>
        <taxon>Asteroideae</taxon>
        <taxon>Heliantheae alliance</taxon>
        <taxon>Millerieae</taxon>
        <taxon>Smallanthus</taxon>
    </lineage>
</organism>